<feature type="signal peptide" evidence="1">
    <location>
        <begin position="1"/>
        <end position="25"/>
    </location>
</feature>
<keyword evidence="3" id="KW-1185">Reference proteome</keyword>
<evidence type="ECO:0000313" key="2">
    <source>
        <dbReference type="EMBL" id="KZS89269.1"/>
    </source>
</evidence>
<keyword evidence="1" id="KW-0732">Signal</keyword>
<protein>
    <submittedName>
        <fullName evidence="2">Uncharacterized protein</fullName>
    </submittedName>
</protein>
<sequence>MAAIRLSFLTPFLIIALMQALNASAAPTSLVSEVHLRRQTPACGGPREMSCDVAQLDLDLNLNLEIPRPECGGPGEMSCDVAQAPLVLEERVTPVPCGQAGGPSCDLCAQFPTTPGC</sequence>
<organism evidence="2 3">
    <name type="scientific">Sistotremastrum niveocremeum HHB9708</name>
    <dbReference type="NCBI Taxonomy" id="1314777"/>
    <lineage>
        <taxon>Eukaryota</taxon>
        <taxon>Fungi</taxon>
        <taxon>Dikarya</taxon>
        <taxon>Basidiomycota</taxon>
        <taxon>Agaricomycotina</taxon>
        <taxon>Agaricomycetes</taxon>
        <taxon>Sistotremastrales</taxon>
        <taxon>Sistotremastraceae</taxon>
        <taxon>Sertulicium</taxon>
        <taxon>Sertulicium niveocremeum</taxon>
    </lineage>
</organism>
<dbReference type="Proteomes" id="UP000076722">
    <property type="component" value="Unassembled WGS sequence"/>
</dbReference>
<evidence type="ECO:0000313" key="3">
    <source>
        <dbReference type="Proteomes" id="UP000076722"/>
    </source>
</evidence>
<evidence type="ECO:0000256" key="1">
    <source>
        <dbReference type="SAM" id="SignalP"/>
    </source>
</evidence>
<feature type="chain" id="PRO_5007852467" evidence="1">
    <location>
        <begin position="26"/>
        <end position="117"/>
    </location>
</feature>
<accession>A0A164Q2M3</accession>
<proteinExistence type="predicted"/>
<gene>
    <name evidence="2" type="ORF">SISNIDRAFT_459008</name>
</gene>
<dbReference type="EMBL" id="KV419429">
    <property type="protein sequence ID" value="KZS89269.1"/>
    <property type="molecule type" value="Genomic_DNA"/>
</dbReference>
<dbReference type="AlphaFoldDB" id="A0A164Q2M3"/>
<reference evidence="2 3" key="1">
    <citation type="journal article" date="2016" name="Mol. Biol. Evol.">
        <title>Comparative Genomics of Early-Diverging Mushroom-Forming Fungi Provides Insights into the Origins of Lignocellulose Decay Capabilities.</title>
        <authorList>
            <person name="Nagy L.G."/>
            <person name="Riley R."/>
            <person name="Tritt A."/>
            <person name="Adam C."/>
            <person name="Daum C."/>
            <person name="Floudas D."/>
            <person name="Sun H."/>
            <person name="Yadav J.S."/>
            <person name="Pangilinan J."/>
            <person name="Larsson K.H."/>
            <person name="Matsuura K."/>
            <person name="Barry K."/>
            <person name="Labutti K."/>
            <person name="Kuo R."/>
            <person name="Ohm R.A."/>
            <person name="Bhattacharya S.S."/>
            <person name="Shirouzu T."/>
            <person name="Yoshinaga Y."/>
            <person name="Martin F.M."/>
            <person name="Grigoriev I.V."/>
            <person name="Hibbett D.S."/>
        </authorList>
    </citation>
    <scope>NUCLEOTIDE SEQUENCE [LARGE SCALE GENOMIC DNA]</scope>
    <source>
        <strain evidence="2 3">HHB9708</strain>
    </source>
</reference>
<name>A0A164Q2M3_9AGAM</name>